<dbReference type="Proteomes" id="UP000054805">
    <property type="component" value="Unassembled WGS sequence"/>
</dbReference>
<dbReference type="AlphaFoldDB" id="A0A0V1GN57"/>
<keyword evidence="2" id="KW-1185">Reference proteome</keyword>
<protein>
    <submittedName>
        <fullName evidence="1">Uncharacterized protein</fullName>
    </submittedName>
</protein>
<name>A0A0V1GN57_TRIPS</name>
<dbReference type="EMBL" id="JYDS01001073">
    <property type="protein sequence ID" value="KRY99718.1"/>
    <property type="molecule type" value="Genomic_DNA"/>
</dbReference>
<gene>
    <name evidence="1" type="ORF">T4B_11394</name>
</gene>
<evidence type="ECO:0000313" key="2">
    <source>
        <dbReference type="Proteomes" id="UP000054805"/>
    </source>
</evidence>
<organism evidence="1 2">
    <name type="scientific">Trichinella pseudospiralis</name>
    <name type="common">Parasitic roundworm</name>
    <dbReference type="NCBI Taxonomy" id="6337"/>
    <lineage>
        <taxon>Eukaryota</taxon>
        <taxon>Metazoa</taxon>
        <taxon>Ecdysozoa</taxon>
        <taxon>Nematoda</taxon>
        <taxon>Enoplea</taxon>
        <taxon>Dorylaimia</taxon>
        <taxon>Trichinellida</taxon>
        <taxon>Trichinellidae</taxon>
        <taxon>Trichinella</taxon>
    </lineage>
</organism>
<proteinExistence type="predicted"/>
<accession>A0A0V1GN57</accession>
<comment type="caution">
    <text evidence="1">The sequence shown here is derived from an EMBL/GenBank/DDBJ whole genome shotgun (WGS) entry which is preliminary data.</text>
</comment>
<evidence type="ECO:0000313" key="1">
    <source>
        <dbReference type="EMBL" id="KRY99718.1"/>
    </source>
</evidence>
<sequence length="71" mass="8018">MSRDSFFLKARNLAKYSKVIGLVSFNELKQLVVLCTDDKPIVVHSKGDTPVRTLTAEFFKNSITNITQIMV</sequence>
<reference evidence="1 2" key="1">
    <citation type="submission" date="2015-01" db="EMBL/GenBank/DDBJ databases">
        <title>Evolution of Trichinella species and genotypes.</title>
        <authorList>
            <person name="Korhonen P.K."/>
            <person name="Edoardo P."/>
            <person name="Giuseppe L.R."/>
            <person name="Gasser R.B."/>
        </authorList>
    </citation>
    <scope>NUCLEOTIDE SEQUENCE [LARGE SCALE GENOMIC DNA]</scope>
    <source>
        <strain evidence="1">ISS588</strain>
    </source>
</reference>